<comment type="caution">
    <text evidence="1">The sequence shown here is derived from an EMBL/GenBank/DDBJ whole genome shotgun (WGS) entry which is preliminary data.</text>
</comment>
<proteinExistence type="predicted"/>
<evidence type="ECO:0000313" key="1">
    <source>
        <dbReference type="EMBL" id="MPM69074.1"/>
    </source>
</evidence>
<dbReference type="AlphaFoldDB" id="A0A645C546"/>
<sequence>MKLTIDESLVCPKCNSSHFEMKREATYVYTYEVNPPDMVSDIKETKETPYLFDNREQINEKEYLICKDCGSIYPCCINRNHNKISLTILQKALRADHQEKPEFWG</sequence>
<name>A0A645C546_9ZZZZ</name>
<reference evidence="1" key="1">
    <citation type="submission" date="2019-08" db="EMBL/GenBank/DDBJ databases">
        <authorList>
            <person name="Kucharzyk K."/>
            <person name="Murdoch R.W."/>
            <person name="Higgins S."/>
            <person name="Loffler F."/>
        </authorList>
    </citation>
    <scope>NUCLEOTIDE SEQUENCE</scope>
</reference>
<accession>A0A645C546</accession>
<protein>
    <submittedName>
        <fullName evidence="1">Uncharacterized protein</fullName>
    </submittedName>
</protein>
<dbReference type="EMBL" id="VSSQ01022632">
    <property type="protein sequence ID" value="MPM69074.1"/>
    <property type="molecule type" value="Genomic_DNA"/>
</dbReference>
<organism evidence="1">
    <name type="scientific">bioreactor metagenome</name>
    <dbReference type="NCBI Taxonomy" id="1076179"/>
    <lineage>
        <taxon>unclassified sequences</taxon>
        <taxon>metagenomes</taxon>
        <taxon>ecological metagenomes</taxon>
    </lineage>
</organism>
<gene>
    <name evidence="1" type="ORF">SDC9_116018</name>
</gene>